<protein>
    <submittedName>
        <fullName evidence="1">Uncharacterized protein</fullName>
    </submittedName>
</protein>
<sequence length="134" mass="15287">MLSESLFKENKISGKRGVYPLTGENLFRVGLALCTLLSIDKEIHKPTMCVSELNFLIMALSTGFMAGGGDVFVFEGQADVCVRYERKEELDILVFEGLEPLDFKKLESILFSRYNMPRKEGEEIGNIWTQRERL</sequence>
<dbReference type="AlphaFoldDB" id="A0A285NR35"/>
<dbReference type="Proteomes" id="UP000218627">
    <property type="component" value="Unassembled WGS sequence"/>
</dbReference>
<dbReference type="RefSeq" id="WP_096600233.1">
    <property type="nucleotide sequence ID" value="NZ_OBEN01000001.1"/>
</dbReference>
<organism evidence="1 2">
    <name type="scientific">Hydrogenobacter hydrogenophilus</name>
    <dbReference type="NCBI Taxonomy" id="35835"/>
    <lineage>
        <taxon>Bacteria</taxon>
        <taxon>Pseudomonadati</taxon>
        <taxon>Aquificota</taxon>
        <taxon>Aquificia</taxon>
        <taxon>Aquificales</taxon>
        <taxon>Aquificaceae</taxon>
        <taxon>Hydrogenobacter</taxon>
    </lineage>
</organism>
<dbReference type="OrthoDB" id="15024at2"/>
<keyword evidence="2" id="KW-1185">Reference proteome</keyword>
<name>A0A285NR35_9AQUI</name>
<evidence type="ECO:0000313" key="2">
    <source>
        <dbReference type="Proteomes" id="UP000218627"/>
    </source>
</evidence>
<gene>
    <name evidence="1" type="ORF">SAMN06265353_0233</name>
</gene>
<reference evidence="2" key="1">
    <citation type="submission" date="2017-09" db="EMBL/GenBank/DDBJ databases">
        <authorList>
            <person name="Varghese N."/>
            <person name="Submissions S."/>
        </authorList>
    </citation>
    <scope>NUCLEOTIDE SEQUENCE [LARGE SCALE GENOMIC DNA]</scope>
    <source>
        <strain evidence="2">DSM 2913</strain>
    </source>
</reference>
<dbReference type="Gene3D" id="3.40.120.10">
    <property type="entry name" value="Alpha-D-Glucose-1,6-Bisphosphate, subunit A, domain 3"/>
    <property type="match status" value="1"/>
</dbReference>
<proteinExistence type="predicted"/>
<accession>A0A285NR35</accession>
<dbReference type="EMBL" id="OBEN01000001">
    <property type="protein sequence ID" value="SNZ11413.1"/>
    <property type="molecule type" value="Genomic_DNA"/>
</dbReference>
<evidence type="ECO:0000313" key="1">
    <source>
        <dbReference type="EMBL" id="SNZ11413.1"/>
    </source>
</evidence>